<organism evidence="8 9">
    <name type="scientific">Cryptosporidium canis</name>
    <dbReference type="NCBI Taxonomy" id="195482"/>
    <lineage>
        <taxon>Eukaryota</taxon>
        <taxon>Sar</taxon>
        <taxon>Alveolata</taxon>
        <taxon>Apicomplexa</taxon>
        <taxon>Conoidasida</taxon>
        <taxon>Coccidia</taxon>
        <taxon>Eucoccidiorida</taxon>
        <taxon>Eimeriorina</taxon>
        <taxon>Cryptosporidiidae</taxon>
        <taxon>Cryptosporidium</taxon>
    </lineage>
</organism>
<dbReference type="Pfam" id="PF00847">
    <property type="entry name" value="AP2"/>
    <property type="match status" value="1"/>
</dbReference>
<keyword evidence="4" id="KW-0804">Transcription</keyword>
<keyword evidence="5" id="KW-0539">Nucleus</keyword>
<comment type="subcellular location">
    <subcellularLocation>
        <location evidence="1">Nucleus</location>
    </subcellularLocation>
</comment>
<evidence type="ECO:0000313" key="8">
    <source>
        <dbReference type="EMBL" id="KAJ1607085.1"/>
    </source>
</evidence>
<comment type="caution">
    <text evidence="8">The sequence shown here is derived from an EMBL/GenBank/DDBJ whole genome shotgun (WGS) entry which is preliminary data.</text>
</comment>
<evidence type="ECO:0000256" key="4">
    <source>
        <dbReference type="ARBA" id="ARBA00023163"/>
    </source>
</evidence>
<feature type="compositionally biased region" description="Polar residues" evidence="6">
    <location>
        <begin position="358"/>
        <end position="375"/>
    </location>
</feature>
<dbReference type="Gene3D" id="1.20.5.2050">
    <property type="match status" value="1"/>
</dbReference>
<evidence type="ECO:0000259" key="7">
    <source>
        <dbReference type="Pfam" id="PF00847"/>
    </source>
</evidence>
<feature type="domain" description="AP2/ERF" evidence="7">
    <location>
        <begin position="386"/>
        <end position="436"/>
    </location>
</feature>
<gene>
    <name evidence="8" type="ORF">OJ252_2930</name>
</gene>
<evidence type="ECO:0000256" key="5">
    <source>
        <dbReference type="ARBA" id="ARBA00023242"/>
    </source>
</evidence>
<evidence type="ECO:0000256" key="3">
    <source>
        <dbReference type="ARBA" id="ARBA00023125"/>
    </source>
</evidence>
<evidence type="ECO:0000256" key="2">
    <source>
        <dbReference type="ARBA" id="ARBA00023015"/>
    </source>
</evidence>
<keyword evidence="2" id="KW-0805">Transcription regulation</keyword>
<accession>A0ABQ8P3P8</accession>
<evidence type="ECO:0000256" key="6">
    <source>
        <dbReference type="SAM" id="MobiDB-lite"/>
    </source>
</evidence>
<reference evidence="8" key="1">
    <citation type="submission" date="2022-10" db="EMBL/GenBank/DDBJ databases">
        <title>Adaptive evolution leads to modifications in subtelomeric GC content in a zoonotic Cryptosporidium species.</title>
        <authorList>
            <person name="Li J."/>
            <person name="Feng Y."/>
            <person name="Xiao L."/>
        </authorList>
    </citation>
    <scope>NUCLEOTIDE SEQUENCE</scope>
    <source>
        <strain evidence="8">25894</strain>
    </source>
</reference>
<feature type="region of interest" description="Disordered" evidence="6">
    <location>
        <begin position="358"/>
        <end position="386"/>
    </location>
</feature>
<dbReference type="EMBL" id="JAPCXB010000125">
    <property type="protein sequence ID" value="KAJ1607085.1"/>
    <property type="molecule type" value="Genomic_DNA"/>
</dbReference>
<proteinExistence type="predicted"/>
<dbReference type="Proteomes" id="UP001071777">
    <property type="component" value="Unassembled WGS sequence"/>
</dbReference>
<evidence type="ECO:0000313" key="9">
    <source>
        <dbReference type="Proteomes" id="UP001071777"/>
    </source>
</evidence>
<protein>
    <submittedName>
        <fullName evidence="8">Apicomplexan specific protein</fullName>
    </submittedName>
</protein>
<evidence type="ECO:0000256" key="1">
    <source>
        <dbReference type="ARBA" id="ARBA00004123"/>
    </source>
</evidence>
<sequence>MTELSSDLYLKDENLQNSQKEEGISLIPQMCDAKTKGDIFHRNTSFVNIGDEVFMQLQTELFDILLEIYNLIPSWGSFKENFYFHWRRIIGACNFRDLNAYRLIFRCLGNLRPSSIPIFILRPIIRQLDEYRKISEPEYLPSHFEFDSNLHGNLITCTNAPFIIFQNSQILNALSVPVDDTKQEITENKTKDDLYSDKYNSLYYHGVVNNVPTQFSSRSSASVSETGNTPFSLFESDIINSIHQHGRQINLFDDKQNSLNCIFSGIRQLDGAIKDHEKSFDRTLLNNWQPSKELTFSDELSSEPISNSFISSSNCNSNSTVSSPYGSARTISSHSEGNIAGPIMATFHYIQTSTANTKNNLSSVNHSSNDQNTTQPKKRPRKNGEIQGVYFDKIRKLWRANWKENGRVKTKGFSVFQFGEEGARQKAIEYRKKMEKEFYVLPNSKVSKCSTINDTEYIDSDKALGDDSPTKKIMVGSNLNGSKLNLENTTKFSENSNSNLNN</sequence>
<keyword evidence="3" id="KW-0238">DNA-binding</keyword>
<keyword evidence="9" id="KW-1185">Reference proteome</keyword>
<name>A0ABQ8P3P8_9CRYT</name>
<dbReference type="InterPro" id="IPR001471">
    <property type="entry name" value="AP2/ERF_dom"/>
</dbReference>